<dbReference type="KEGG" id="vg:26625702"/>
<sequence>MQLIETYTSAKGIPIWFKFNSDSFLQRQFEKLKITGNGASELSTWKRVGVLKKPTGKTWGELCN</sequence>
<protein>
    <submittedName>
        <fullName evidence="1">Uncharacterized protein</fullName>
    </submittedName>
</protein>
<dbReference type="RefSeq" id="YP_009198624.1">
    <property type="nucleotide sequence ID" value="NC_028799.1"/>
</dbReference>
<evidence type="ECO:0000313" key="1">
    <source>
        <dbReference type="EMBL" id="AJF40764.1"/>
    </source>
</evidence>
<dbReference type="EMBL" id="KP280062">
    <property type="protein sequence ID" value="AJF40764.1"/>
    <property type="molecule type" value="Genomic_DNA"/>
</dbReference>
<accession>A0A0B5HAK4</accession>
<reference evidence="1 2" key="1">
    <citation type="submission" date="2014-12" db="EMBL/GenBank/DDBJ databases">
        <title>Complete genome sequences of three Vibrio cholerae specific bacteriophages.</title>
        <authorList>
            <person name="Bhandare S.G."/>
            <person name="Warry A."/>
            <person name="Emes R.D."/>
            <person name="Hooton S.P.T."/>
            <person name="Barrow P.A."/>
            <person name="Atterbury R.J."/>
        </authorList>
    </citation>
    <scope>NUCLEOTIDE SEQUENCE [LARGE SCALE GENOMIC DNA]</scope>
</reference>
<evidence type="ECO:0000313" key="2">
    <source>
        <dbReference type="Proteomes" id="UP000031803"/>
    </source>
</evidence>
<proteinExistence type="predicted"/>
<dbReference type="Proteomes" id="UP000031803">
    <property type="component" value="Segment"/>
</dbReference>
<keyword evidence="2" id="KW-1185">Reference proteome</keyword>
<dbReference type="GeneID" id="26625702"/>
<organism evidence="1 2">
    <name type="scientific">Vibrio phage phi 1</name>
    <dbReference type="NCBI Taxonomy" id="1589297"/>
    <lineage>
        <taxon>Viruses</taxon>
        <taxon>Duplodnaviria</taxon>
        <taxon>Heunggongvirae</taxon>
        <taxon>Uroviricota</taxon>
        <taxon>Caudoviricetes</taxon>
        <taxon>Schitoviridae</taxon>
        <taxon>Pacinivirus</taxon>
        <taxon>Pacinivirus phi1</taxon>
    </lineage>
</organism>
<gene>
    <name evidence="1" type="ORF">SBVP1_0106</name>
</gene>
<name>A0A0B5HAK4_9CAUD</name>